<proteinExistence type="predicted"/>
<evidence type="ECO:0000313" key="2">
    <source>
        <dbReference type="EMBL" id="GBP20169.1"/>
    </source>
</evidence>
<evidence type="ECO:0000256" key="1">
    <source>
        <dbReference type="SAM" id="Coils"/>
    </source>
</evidence>
<protein>
    <submittedName>
        <fullName evidence="2">Uncharacterized protein</fullName>
    </submittedName>
</protein>
<keyword evidence="3" id="KW-1185">Reference proteome</keyword>
<comment type="caution">
    <text evidence="2">The sequence shown here is derived from an EMBL/GenBank/DDBJ whole genome shotgun (WGS) entry which is preliminary data.</text>
</comment>
<dbReference type="OrthoDB" id="7474798at2759"/>
<dbReference type="Proteomes" id="UP000299102">
    <property type="component" value="Unassembled WGS sequence"/>
</dbReference>
<gene>
    <name evidence="2" type="ORF">EVAR_5600_1</name>
</gene>
<sequence length="150" mass="17338">MITRRTNARQLEEQLKHTLLGLNISRASCEQLLQEREDSEKEMSSVSDKNKQMRREFVELHSQLMDTREKKNQLQRTVDRFDRSSGALEDALKLTTDLNCDCETPPVDDSRPECDSLAPRVRAGRCVVALGSRLLVTRGSIRKWPKYYNV</sequence>
<evidence type="ECO:0000313" key="3">
    <source>
        <dbReference type="Proteomes" id="UP000299102"/>
    </source>
</evidence>
<organism evidence="2 3">
    <name type="scientific">Eumeta variegata</name>
    <name type="common">Bagworm moth</name>
    <name type="synonym">Eumeta japonica</name>
    <dbReference type="NCBI Taxonomy" id="151549"/>
    <lineage>
        <taxon>Eukaryota</taxon>
        <taxon>Metazoa</taxon>
        <taxon>Ecdysozoa</taxon>
        <taxon>Arthropoda</taxon>
        <taxon>Hexapoda</taxon>
        <taxon>Insecta</taxon>
        <taxon>Pterygota</taxon>
        <taxon>Neoptera</taxon>
        <taxon>Endopterygota</taxon>
        <taxon>Lepidoptera</taxon>
        <taxon>Glossata</taxon>
        <taxon>Ditrysia</taxon>
        <taxon>Tineoidea</taxon>
        <taxon>Psychidae</taxon>
        <taxon>Oiketicinae</taxon>
        <taxon>Eumeta</taxon>
    </lineage>
</organism>
<dbReference type="AlphaFoldDB" id="A0A4C1U1K5"/>
<dbReference type="EMBL" id="BGZK01000115">
    <property type="protein sequence ID" value="GBP20169.1"/>
    <property type="molecule type" value="Genomic_DNA"/>
</dbReference>
<keyword evidence="1" id="KW-0175">Coiled coil</keyword>
<feature type="coiled-coil region" evidence="1">
    <location>
        <begin position="22"/>
        <end position="84"/>
    </location>
</feature>
<reference evidence="2 3" key="1">
    <citation type="journal article" date="2019" name="Commun. Biol.">
        <title>The bagworm genome reveals a unique fibroin gene that provides high tensile strength.</title>
        <authorList>
            <person name="Kono N."/>
            <person name="Nakamura H."/>
            <person name="Ohtoshi R."/>
            <person name="Tomita M."/>
            <person name="Numata K."/>
            <person name="Arakawa K."/>
        </authorList>
    </citation>
    <scope>NUCLEOTIDE SEQUENCE [LARGE SCALE GENOMIC DNA]</scope>
</reference>
<accession>A0A4C1U1K5</accession>
<name>A0A4C1U1K5_EUMVA</name>